<evidence type="ECO:0000256" key="1">
    <source>
        <dbReference type="SAM" id="MobiDB-lite"/>
    </source>
</evidence>
<gene>
    <name evidence="2" type="ORF">EYZ11_013405</name>
</gene>
<comment type="caution">
    <text evidence="2">The sequence shown here is derived from an EMBL/GenBank/DDBJ whole genome shotgun (WGS) entry which is preliminary data.</text>
</comment>
<dbReference type="VEuPathDB" id="FungiDB:EYZ11_013405"/>
<reference evidence="2 3" key="1">
    <citation type="submission" date="2019-03" db="EMBL/GenBank/DDBJ databases">
        <title>The genome sequence of a newly discovered highly antifungal drug resistant Aspergillus species, Aspergillus tanneri NIH 1004.</title>
        <authorList>
            <person name="Mounaud S."/>
            <person name="Singh I."/>
            <person name="Joardar V."/>
            <person name="Pakala S."/>
            <person name="Pakala S."/>
            <person name="Venepally P."/>
            <person name="Hoover J."/>
            <person name="Nierman W."/>
            <person name="Chung J."/>
            <person name="Losada L."/>
        </authorList>
    </citation>
    <scope>NUCLEOTIDE SEQUENCE [LARGE SCALE GENOMIC DNA]</scope>
    <source>
        <strain evidence="2 3">NIH1004</strain>
    </source>
</reference>
<evidence type="ECO:0000313" key="2">
    <source>
        <dbReference type="EMBL" id="THC87150.1"/>
    </source>
</evidence>
<feature type="compositionally biased region" description="Polar residues" evidence="1">
    <location>
        <begin position="1"/>
        <end position="15"/>
    </location>
</feature>
<proteinExistence type="predicted"/>
<accession>A0A4S3IXQ7</accession>
<dbReference type="Proteomes" id="UP000308092">
    <property type="component" value="Unassembled WGS sequence"/>
</dbReference>
<sequence length="67" mass="7460">MNTAKTTRILTSPPNNIDLDTRRTSKRRSKREVIIPALNRVVNTIKFVEYALAEEVEVEGYPGAGGT</sequence>
<organism evidence="2 3">
    <name type="scientific">Aspergillus tanneri</name>
    <dbReference type="NCBI Taxonomy" id="1220188"/>
    <lineage>
        <taxon>Eukaryota</taxon>
        <taxon>Fungi</taxon>
        <taxon>Dikarya</taxon>
        <taxon>Ascomycota</taxon>
        <taxon>Pezizomycotina</taxon>
        <taxon>Eurotiomycetes</taxon>
        <taxon>Eurotiomycetidae</taxon>
        <taxon>Eurotiales</taxon>
        <taxon>Aspergillaceae</taxon>
        <taxon>Aspergillus</taxon>
        <taxon>Aspergillus subgen. Circumdati</taxon>
    </lineage>
</organism>
<protein>
    <submittedName>
        <fullName evidence="2">Uncharacterized protein</fullName>
    </submittedName>
</protein>
<dbReference type="AlphaFoldDB" id="A0A4S3IXQ7"/>
<keyword evidence="3" id="KW-1185">Reference proteome</keyword>
<evidence type="ECO:0000313" key="3">
    <source>
        <dbReference type="Proteomes" id="UP000308092"/>
    </source>
</evidence>
<name>A0A4S3IXQ7_9EURO</name>
<feature type="region of interest" description="Disordered" evidence="1">
    <location>
        <begin position="1"/>
        <end position="26"/>
    </location>
</feature>
<dbReference type="EMBL" id="SOSA01001431">
    <property type="protein sequence ID" value="THC87150.1"/>
    <property type="molecule type" value="Genomic_DNA"/>
</dbReference>